<dbReference type="GO" id="GO:0003676">
    <property type="term" value="F:nucleic acid binding"/>
    <property type="evidence" value="ECO:0007669"/>
    <property type="project" value="InterPro"/>
</dbReference>
<dbReference type="InterPro" id="IPR019138">
    <property type="entry name" value="De-etiolated_protein_1_Det1"/>
</dbReference>
<dbReference type="PANTHER" id="PTHR13374:SF3">
    <property type="entry name" value="DET1 HOMOLOG"/>
    <property type="match status" value="1"/>
</dbReference>
<evidence type="ECO:0000313" key="3">
    <source>
        <dbReference type="EMBL" id="SVE69671.1"/>
    </source>
</evidence>
<dbReference type="GO" id="GO:0032436">
    <property type="term" value="P:positive regulation of proteasomal ubiquitin-dependent protein catabolic process"/>
    <property type="evidence" value="ECO:0007669"/>
    <property type="project" value="TreeGrafter"/>
</dbReference>
<dbReference type="GO" id="GO:0005634">
    <property type="term" value="C:nucleus"/>
    <property type="evidence" value="ECO:0007669"/>
    <property type="project" value="TreeGrafter"/>
</dbReference>
<dbReference type="GO" id="GO:0016567">
    <property type="term" value="P:protein ubiquitination"/>
    <property type="evidence" value="ECO:0007669"/>
    <property type="project" value="TreeGrafter"/>
</dbReference>
<feature type="region of interest" description="Disordered" evidence="1">
    <location>
        <begin position="128"/>
        <end position="253"/>
    </location>
</feature>
<dbReference type="Pfam" id="PF09737">
    <property type="entry name" value="Det1"/>
    <property type="match status" value="1"/>
</dbReference>
<proteinExistence type="evidence at transcript level"/>
<feature type="compositionally biased region" description="Pro residues" evidence="1">
    <location>
        <begin position="152"/>
        <end position="166"/>
    </location>
</feature>
<dbReference type="GO" id="GO:0031461">
    <property type="term" value="C:cullin-RING ubiquitin ligase complex"/>
    <property type="evidence" value="ECO:0007669"/>
    <property type="project" value="TreeGrafter"/>
</dbReference>
<sequence length="1055" mass="120758">MSSPRGSGTYKNVKRNARTERLIFMTAQADLIAQKKREIEEKLAQKYQEAAPPVPVKQEIKDVAKSFEDSNQSSSKPTPAPIPFKNDGSFLEQFKQLQQSSLQSGANATTTQTGVYSSVFSPEMKTHYIPPPPPINITIPPPSSYFQQQYSNPPPHYSQPPPPILPQLPIKKEVKREQRSPSPYSPSRPCEDEEEQHFFIKGPMQHSSEDSGNFSLSQSTANPDLKRKFKEEVDEETTAKSKEKERKRQSRWGPQAVKVEPVVAFPQQTAFVAGPSSSAPNSVLSRSSVLSRITSADPQILSYAVRVFGTTDLSEEQWKQCLDQVKMQYVYQEMLRKKQEKERLEMTGKVRYEYDSDEETEGGTWEHKRRLAEMEKTKEFAEQLTERGRGKHHLGHFLPPEELAKFMEKFQAVQEGRTIDESDYKDFKIAESNVGYQMLKKFGWQEGTGLGIGGAGITAPVNATRRNEAQGLGASKPDDLTIDDNEYDAYRNLKMMNPKYRQSSAGEFVLQPRKLPPENVVNKIIKRETYGYGKPGTHFHTCRSFYTNVVPNLTIVNIEKPPCFLRKFTPDGKYFIAFSSDQTSVEVYRYQGPSAAEDLLTDIPSEKGFIGNDANEGVDIRSKVFSKFFKLKHSIAVTPVGEQLNRECSLFVGDGRFVIVGSASYIPEEPPSNFFDIFRNNESVSPHPRSPLEDCSLHIVDIINGRLCDTRTMKTDKIFLSHNQGLYLYQDTLAVLSVQHQSIHIFRISNEGYFIDVRTIGRFCFDDDEWLVNQVRGLWPAGQVIRPYREATVNSLKHRLLVFLYRRAVRMSEDSGDQFHVRKFFQNYDHFRALRLWKMQLLDEEHLLLKYASEDVVTLRAPEPNTQPSFFVVYNMERAEVINIYENTSQELLFLFENFCDLLRNARLHAGWQFSCSPSSNVYSNLLHQRFKQTIVSARFGGQTEATKRLLSQLPISAQSYSSSPYLDLQLFSYDDKWVSLMERPKTSGEHPIRFYARESGILRFRIYAGLFGRPSPPSSARRLVAYTFHPTDPFAISVQRTNSEYVVNFHLRHV</sequence>
<reference evidence="3" key="1">
    <citation type="submission" date="2018-08" db="EMBL/GenBank/DDBJ databases">
        <authorList>
            <person name="Cornetti L."/>
        </authorList>
    </citation>
    <scope>NUCLEOTIDE SEQUENCE</scope>
    <source>
        <strain evidence="3">FI-BAL1-1</strain>
    </source>
</reference>
<feature type="compositionally biased region" description="Low complexity" evidence="1">
    <location>
        <begin position="89"/>
        <end position="104"/>
    </location>
</feature>
<dbReference type="InterPro" id="IPR000467">
    <property type="entry name" value="G_patch_dom"/>
</dbReference>
<protein>
    <submittedName>
        <fullName evidence="3">EOG090X028J</fullName>
    </submittedName>
</protein>
<feature type="region of interest" description="Disordered" evidence="1">
    <location>
        <begin position="46"/>
        <end position="110"/>
    </location>
</feature>
<dbReference type="Pfam" id="PF01585">
    <property type="entry name" value="G-patch"/>
    <property type="match status" value="1"/>
</dbReference>
<accession>A0A4Y7LM82</accession>
<feature type="compositionally biased region" description="Basic and acidic residues" evidence="1">
    <location>
        <begin position="170"/>
        <end position="179"/>
    </location>
</feature>
<dbReference type="GO" id="GO:0031625">
    <property type="term" value="F:ubiquitin protein ligase binding"/>
    <property type="evidence" value="ECO:0007669"/>
    <property type="project" value="TreeGrafter"/>
</dbReference>
<feature type="compositionally biased region" description="Basic and acidic residues" evidence="1">
    <location>
        <begin position="58"/>
        <end position="68"/>
    </location>
</feature>
<feature type="compositionally biased region" description="Polar residues" evidence="1">
    <location>
        <begin position="210"/>
        <end position="222"/>
    </location>
</feature>
<evidence type="ECO:0000259" key="2">
    <source>
        <dbReference type="PROSITE" id="PS50174"/>
    </source>
</evidence>
<dbReference type="SMART" id="SM00443">
    <property type="entry name" value="G_patch"/>
    <property type="match status" value="1"/>
</dbReference>
<organism evidence="3">
    <name type="scientific">Eubosmina coregoni</name>
    <dbReference type="NCBI Taxonomy" id="186181"/>
    <lineage>
        <taxon>Eukaryota</taxon>
        <taxon>Metazoa</taxon>
        <taxon>Ecdysozoa</taxon>
        <taxon>Arthropoda</taxon>
        <taxon>Crustacea</taxon>
        <taxon>Branchiopoda</taxon>
        <taxon>Diplostraca</taxon>
        <taxon>Cladocera</taxon>
        <taxon>Anomopoda</taxon>
        <taxon>Bosminidae</taxon>
        <taxon>Eubosmina</taxon>
    </lineage>
</organism>
<feature type="domain" description="G-patch" evidence="2">
    <location>
        <begin position="431"/>
        <end position="477"/>
    </location>
</feature>
<dbReference type="PROSITE" id="PS50174">
    <property type="entry name" value="G_PATCH"/>
    <property type="match status" value="1"/>
</dbReference>
<dbReference type="AlphaFoldDB" id="A0A4Y7LM82"/>
<dbReference type="EMBL" id="LR000052">
    <property type="protein sequence ID" value="SVE69671.1"/>
    <property type="molecule type" value="mRNA"/>
</dbReference>
<name>A0A4Y7LM82_9CRUS</name>
<evidence type="ECO:0000256" key="1">
    <source>
        <dbReference type="SAM" id="MobiDB-lite"/>
    </source>
</evidence>
<feature type="compositionally biased region" description="Basic and acidic residues" evidence="1">
    <location>
        <begin position="224"/>
        <end position="246"/>
    </location>
</feature>
<dbReference type="PANTHER" id="PTHR13374">
    <property type="entry name" value="DET1 HOMOLOG DE-ETIOLATED-1 HOMOLOG"/>
    <property type="match status" value="1"/>
</dbReference>
<gene>
    <name evidence="3" type="primary">EOG090X028J</name>
</gene>
<dbReference type="GO" id="GO:1990756">
    <property type="term" value="F:ubiquitin-like ligase-substrate adaptor activity"/>
    <property type="evidence" value="ECO:0007669"/>
    <property type="project" value="TreeGrafter"/>
</dbReference>
<feature type="compositionally biased region" description="Pro residues" evidence="1">
    <location>
        <begin position="129"/>
        <end position="143"/>
    </location>
</feature>